<gene>
    <name evidence="2" type="ORF">FH5T_17035</name>
    <name evidence="3" type="ORF">SAMN05444285_101265</name>
</gene>
<sequence>MKKLILILFVFALMANFVNAAERPANSDVIGEWKYEVPNAPYGYNTGNLVFEELEGALKGFVKLEDNNKIDLKDITYEEGVLKFGLYVDYDYVTLKINVEGEEMKGIVNSPEGEIPITAKKVK</sequence>
<proteinExistence type="predicted"/>
<dbReference type="AlphaFoldDB" id="X5DNI7"/>
<name>X5DNI7_9BACT</name>
<dbReference type="KEGG" id="dori:FH5T_17035"/>
<dbReference type="Proteomes" id="UP000181981">
    <property type="component" value="Unassembled WGS sequence"/>
</dbReference>
<reference evidence="2 4" key="1">
    <citation type="submission" date="2014-03" db="EMBL/GenBank/DDBJ databases">
        <title>Complete genome sequence of a deeply braunched marine Bacteroidia bacterium Draconibacterium orientale type strain FH5T.</title>
        <authorList>
            <person name="Li X."/>
            <person name="Wang X."/>
            <person name="Xie Z."/>
            <person name="Du Z."/>
            <person name="Chen G."/>
        </authorList>
    </citation>
    <scope>NUCLEOTIDE SEQUENCE [LARGE SCALE GENOMIC DNA]</scope>
    <source>
        <strain evidence="2 4">FH5</strain>
    </source>
</reference>
<keyword evidence="1" id="KW-0732">Signal</keyword>
<dbReference type="OrthoDB" id="956225at2"/>
<accession>X5DNI7</accession>
<dbReference type="EMBL" id="CP007451">
    <property type="protein sequence ID" value="AHW62192.1"/>
    <property type="molecule type" value="Genomic_DNA"/>
</dbReference>
<organism evidence="3 5">
    <name type="scientific">Draconibacterium orientale</name>
    <dbReference type="NCBI Taxonomy" id="1168034"/>
    <lineage>
        <taxon>Bacteria</taxon>
        <taxon>Pseudomonadati</taxon>
        <taxon>Bacteroidota</taxon>
        <taxon>Bacteroidia</taxon>
        <taxon>Marinilabiliales</taxon>
        <taxon>Prolixibacteraceae</taxon>
        <taxon>Draconibacterium</taxon>
    </lineage>
</organism>
<evidence type="ECO:0000313" key="2">
    <source>
        <dbReference type="EMBL" id="AHW62192.1"/>
    </source>
</evidence>
<evidence type="ECO:0000313" key="3">
    <source>
        <dbReference type="EMBL" id="SES70940.1"/>
    </source>
</evidence>
<evidence type="ECO:0000313" key="4">
    <source>
        <dbReference type="Proteomes" id="UP000023772"/>
    </source>
</evidence>
<keyword evidence="4" id="KW-1185">Reference proteome</keyword>
<dbReference type="EMBL" id="FOHT01000001">
    <property type="protein sequence ID" value="SES70940.1"/>
    <property type="molecule type" value="Genomic_DNA"/>
</dbReference>
<feature type="signal peptide" evidence="1">
    <location>
        <begin position="1"/>
        <end position="20"/>
    </location>
</feature>
<feature type="chain" id="PRO_5010515063" description="Lipocalin-like domain-containing protein" evidence="1">
    <location>
        <begin position="21"/>
        <end position="123"/>
    </location>
</feature>
<dbReference type="RefSeq" id="WP_038561102.1">
    <property type="nucleotide sequence ID" value="NZ_FOHT01000001.1"/>
</dbReference>
<evidence type="ECO:0000313" key="5">
    <source>
        <dbReference type="Proteomes" id="UP000181981"/>
    </source>
</evidence>
<dbReference type="HOGENOM" id="CLU_1873535_0_0_10"/>
<protein>
    <recommendedName>
        <fullName evidence="6">Lipocalin-like domain-containing protein</fullName>
    </recommendedName>
</protein>
<evidence type="ECO:0008006" key="6">
    <source>
        <dbReference type="Google" id="ProtNLM"/>
    </source>
</evidence>
<dbReference type="Proteomes" id="UP000023772">
    <property type="component" value="Chromosome"/>
</dbReference>
<dbReference type="eggNOG" id="ENOG5033NVG">
    <property type="taxonomic scope" value="Bacteria"/>
</dbReference>
<evidence type="ECO:0000256" key="1">
    <source>
        <dbReference type="SAM" id="SignalP"/>
    </source>
</evidence>
<reference evidence="3 5" key="2">
    <citation type="submission" date="2016-10" db="EMBL/GenBank/DDBJ databases">
        <authorList>
            <person name="de Groot N.N."/>
        </authorList>
    </citation>
    <scope>NUCLEOTIDE SEQUENCE [LARGE SCALE GENOMIC DNA]</scope>
    <source>
        <strain evidence="3 5">DSM 25947</strain>
    </source>
</reference>